<feature type="domain" description="RNA 2-O ribose methyltransferase substrate binding" evidence="5">
    <location>
        <begin position="77"/>
        <end position="154"/>
    </location>
</feature>
<comment type="similarity">
    <text evidence="1">Belongs to the class IV-like SAM-binding methyltransferase superfamily. RNA methyltransferase TrmH family.</text>
</comment>
<feature type="region of interest" description="Disordered" evidence="4">
    <location>
        <begin position="1"/>
        <end position="70"/>
    </location>
</feature>
<protein>
    <submittedName>
        <fullName evidence="6">23S rRNA (Guanosine(2251)-2'-O)-methyltransferase RlmB</fullName>
    </submittedName>
</protein>
<feature type="compositionally biased region" description="Basic and acidic residues" evidence="4">
    <location>
        <begin position="44"/>
        <end position="55"/>
    </location>
</feature>
<dbReference type="SMART" id="SM00967">
    <property type="entry name" value="SpoU_sub_bind"/>
    <property type="match status" value="1"/>
</dbReference>
<dbReference type="NCBIfam" id="TIGR00186">
    <property type="entry name" value="rRNA_methyl_3"/>
    <property type="match status" value="1"/>
</dbReference>
<evidence type="ECO:0000313" key="6">
    <source>
        <dbReference type="EMBL" id="MFC6314074.1"/>
    </source>
</evidence>
<dbReference type="CDD" id="cd18103">
    <property type="entry name" value="SpoU-like_RlmB"/>
    <property type="match status" value="1"/>
</dbReference>
<dbReference type="SUPFAM" id="SSF75217">
    <property type="entry name" value="alpha/beta knot"/>
    <property type="match status" value="1"/>
</dbReference>
<dbReference type="Pfam" id="PF08032">
    <property type="entry name" value="SpoU_sub_bind"/>
    <property type="match status" value="1"/>
</dbReference>
<dbReference type="PANTHER" id="PTHR46429:SF1">
    <property type="entry name" value="23S RRNA (GUANOSINE-2'-O-)-METHYLTRANSFERASE RLMB"/>
    <property type="match status" value="1"/>
</dbReference>
<evidence type="ECO:0000256" key="3">
    <source>
        <dbReference type="ARBA" id="ARBA00022679"/>
    </source>
</evidence>
<dbReference type="PANTHER" id="PTHR46429">
    <property type="entry name" value="23S RRNA (GUANOSINE-2'-O-)-METHYLTRANSFERASE RLMB"/>
    <property type="match status" value="1"/>
</dbReference>
<evidence type="ECO:0000313" key="7">
    <source>
        <dbReference type="Proteomes" id="UP001596310"/>
    </source>
</evidence>
<dbReference type="InterPro" id="IPR013123">
    <property type="entry name" value="SpoU_subst-bd"/>
</dbReference>
<reference evidence="7" key="1">
    <citation type="journal article" date="2019" name="Int. J. Syst. Evol. Microbiol.">
        <title>The Global Catalogue of Microorganisms (GCM) 10K type strain sequencing project: providing services to taxonomists for standard genome sequencing and annotation.</title>
        <authorList>
            <consortium name="The Broad Institute Genomics Platform"/>
            <consortium name="The Broad Institute Genome Sequencing Center for Infectious Disease"/>
            <person name="Wu L."/>
            <person name="Ma J."/>
        </authorList>
    </citation>
    <scope>NUCLEOTIDE SEQUENCE [LARGE SCALE GENOMIC DNA]</scope>
    <source>
        <strain evidence="7">CCM 8897</strain>
    </source>
</reference>
<keyword evidence="2" id="KW-0489">Methyltransferase</keyword>
<evidence type="ECO:0000256" key="4">
    <source>
        <dbReference type="SAM" id="MobiDB-lite"/>
    </source>
</evidence>
<dbReference type="SUPFAM" id="SSF55315">
    <property type="entry name" value="L30e-like"/>
    <property type="match status" value="1"/>
</dbReference>
<proteinExistence type="inferred from homology"/>
<dbReference type="EMBL" id="JBHSSM010000004">
    <property type="protein sequence ID" value="MFC6314074.1"/>
    <property type="molecule type" value="Genomic_DNA"/>
</dbReference>
<dbReference type="InterPro" id="IPR029028">
    <property type="entry name" value="Alpha/beta_knot_MTases"/>
</dbReference>
<dbReference type="Proteomes" id="UP001596310">
    <property type="component" value="Unassembled WGS sequence"/>
</dbReference>
<dbReference type="Gene3D" id="3.30.1330.30">
    <property type="match status" value="1"/>
</dbReference>
<accession>A0ABW1UJH8</accession>
<evidence type="ECO:0000256" key="1">
    <source>
        <dbReference type="ARBA" id="ARBA00007228"/>
    </source>
</evidence>
<gene>
    <name evidence="6" type="primary">rlmB</name>
    <name evidence="6" type="ORF">ACFQHW_00625</name>
</gene>
<dbReference type="RefSeq" id="WP_225422170.1">
    <property type="nucleotide sequence ID" value="NZ_JBHSSM010000004.1"/>
</dbReference>
<evidence type="ECO:0000256" key="2">
    <source>
        <dbReference type="ARBA" id="ARBA00022603"/>
    </source>
</evidence>
<dbReference type="InterPro" id="IPR001537">
    <property type="entry name" value="SpoU_MeTrfase"/>
</dbReference>
<keyword evidence="3" id="KW-0808">Transferase</keyword>
<name>A0ABW1UJH8_9LACO</name>
<dbReference type="InterPro" id="IPR004441">
    <property type="entry name" value="rRNA_MeTrfase_TrmH"/>
</dbReference>
<dbReference type="Pfam" id="PF00588">
    <property type="entry name" value="SpoU_methylase"/>
    <property type="match status" value="1"/>
</dbReference>
<dbReference type="InterPro" id="IPR029064">
    <property type="entry name" value="Ribosomal_eL30-like_sf"/>
</dbReference>
<sequence>MKNKRTGASRPERGNDRDNGCGKDRGNERSGRRPQRRSSAGPRGSDRYERRDRLQRAQPEADNEQQSDQALQPETEFIYGKHAALSFINDGAADKVNKIFLQKGLHGELADQAREFASQHRLVLQEVPKTRLDELTDQGNHQGILITVAPYDYVPVSTILAQAAAKDEAPLLIILDNLNDPHNLGSILRTADAIGAHGVIIPKRRSVGVTAVVAKTATGALEHVPVARVTNLVATIKELKDQGIWVFGTAMAGEDYRQWNSRGPMALVIGNEGKGISPLVAKTVDGLVTIPMIGHVQSLNASVATSVLLYHVFDQRHPLVTKD</sequence>
<feature type="compositionally biased region" description="Basic and acidic residues" evidence="4">
    <location>
        <begin position="10"/>
        <end position="31"/>
    </location>
</feature>
<evidence type="ECO:0000259" key="5">
    <source>
        <dbReference type="SMART" id="SM00967"/>
    </source>
</evidence>
<organism evidence="6 7">
    <name type="scientific">Lapidilactobacillus achengensis</name>
    <dbReference type="NCBI Taxonomy" id="2486000"/>
    <lineage>
        <taxon>Bacteria</taxon>
        <taxon>Bacillati</taxon>
        <taxon>Bacillota</taxon>
        <taxon>Bacilli</taxon>
        <taxon>Lactobacillales</taxon>
        <taxon>Lactobacillaceae</taxon>
        <taxon>Lapidilactobacillus</taxon>
    </lineage>
</organism>
<dbReference type="Gene3D" id="3.40.1280.10">
    <property type="match status" value="1"/>
</dbReference>
<keyword evidence="7" id="KW-1185">Reference proteome</keyword>
<comment type="caution">
    <text evidence="6">The sequence shown here is derived from an EMBL/GenBank/DDBJ whole genome shotgun (WGS) entry which is preliminary data.</text>
</comment>
<dbReference type="InterPro" id="IPR029026">
    <property type="entry name" value="tRNA_m1G_MTases_N"/>
</dbReference>